<keyword evidence="9" id="KW-1185">Reference proteome</keyword>
<keyword evidence="3 7" id="KW-0812">Transmembrane</keyword>
<dbReference type="Pfam" id="PF04145">
    <property type="entry name" value="Ctr"/>
    <property type="match status" value="1"/>
</dbReference>
<evidence type="ECO:0000256" key="6">
    <source>
        <dbReference type="ARBA" id="ARBA00023136"/>
    </source>
</evidence>
<comment type="subcellular location">
    <subcellularLocation>
        <location evidence="1 7">Membrane</location>
        <topology evidence="1 7">Multi-pass membrane protein</topology>
    </subcellularLocation>
</comment>
<dbReference type="STRING" id="3088.A0A383WME9"/>
<reference evidence="8 9" key="1">
    <citation type="submission" date="2016-10" db="EMBL/GenBank/DDBJ databases">
        <authorList>
            <person name="Cai Z."/>
        </authorList>
    </citation>
    <scope>NUCLEOTIDE SEQUENCE [LARGE SCALE GENOMIC DNA]</scope>
</reference>
<name>A0A383WME9_TETOB</name>
<dbReference type="Proteomes" id="UP000256970">
    <property type="component" value="Unassembled WGS sequence"/>
</dbReference>
<evidence type="ECO:0000256" key="4">
    <source>
        <dbReference type="ARBA" id="ARBA00022796"/>
    </source>
</evidence>
<keyword evidence="7" id="KW-0406">Ion transport</keyword>
<keyword evidence="6 7" id="KW-0472">Membrane</keyword>
<dbReference type="OrthoDB" id="73901at2759"/>
<evidence type="ECO:0000313" key="8">
    <source>
        <dbReference type="EMBL" id="SZX78630.1"/>
    </source>
</evidence>
<keyword evidence="5 7" id="KW-1133">Transmembrane helix</keyword>
<accession>A0A383WME9</accession>
<protein>
    <recommendedName>
        <fullName evidence="7">Copper transport protein</fullName>
    </recommendedName>
</protein>
<evidence type="ECO:0000256" key="7">
    <source>
        <dbReference type="RuleBase" id="RU367022"/>
    </source>
</evidence>
<feature type="transmembrane region" description="Helical" evidence="7">
    <location>
        <begin position="116"/>
        <end position="132"/>
    </location>
</feature>
<gene>
    <name evidence="8" type="ORF">BQ4739_LOCUS18951</name>
</gene>
<keyword evidence="7" id="KW-0186">Copper</keyword>
<dbReference type="PANTHER" id="PTHR12483:SF27">
    <property type="entry name" value="COPPER TRANSPORT PROTEIN CTR1"/>
    <property type="match status" value="1"/>
</dbReference>
<sequence>MGHDNMMMMPMWFMWTVDTILWFHSWHPTSLLPYLGSCLLLVGFAILHEALASWRVSFAKSNTHTAPHGYVAVAGSERFKEKSLLQLRVQNSLLYTANITTGYMLMLAVMSFNVGYFLSVVAGMGLGHFLFFNKPWHLEMARVDACCETTVGIS</sequence>
<dbReference type="EMBL" id="FNXT01001326">
    <property type="protein sequence ID" value="SZX78630.1"/>
    <property type="molecule type" value="Genomic_DNA"/>
</dbReference>
<organism evidence="8 9">
    <name type="scientific">Tetradesmus obliquus</name>
    <name type="common">Green alga</name>
    <name type="synonym">Acutodesmus obliquus</name>
    <dbReference type="NCBI Taxonomy" id="3088"/>
    <lineage>
        <taxon>Eukaryota</taxon>
        <taxon>Viridiplantae</taxon>
        <taxon>Chlorophyta</taxon>
        <taxon>core chlorophytes</taxon>
        <taxon>Chlorophyceae</taxon>
        <taxon>CS clade</taxon>
        <taxon>Sphaeropleales</taxon>
        <taxon>Scenedesmaceae</taxon>
        <taxon>Tetradesmus</taxon>
    </lineage>
</organism>
<dbReference type="GO" id="GO:0005375">
    <property type="term" value="F:copper ion transmembrane transporter activity"/>
    <property type="evidence" value="ECO:0007669"/>
    <property type="project" value="UniProtKB-UniRule"/>
</dbReference>
<evidence type="ECO:0000256" key="5">
    <source>
        <dbReference type="ARBA" id="ARBA00022989"/>
    </source>
</evidence>
<keyword evidence="7" id="KW-0813">Transport</keyword>
<keyword evidence="4 7" id="KW-0187">Copper transport</keyword>
<evidence type="ECO:0000313" key="9">
    <source>
        <dbReference type="Proteomes" id="UP000256970"/>
    </source>
</evidence>
<dbReference type="GO" id="GO:0005886">
    <property type="term" value="C:plasma membrane"/>
    <property type="evidence" value="ECO:0007669"/>
    <property type="project" value="TreeGrafter"/>
</dbReference>
<evidence type="ECO:0000256" key="3">
    <source>
        <dbReference type="ARBA" id="ARBA00022692"/>
    </source>
</evidence>
<dbReference type="InterPro" id="IPR007274">
    <property type="entry name" value="Cop_transporter"/>
</dbReference>
<evidence type="ECO:0000256" key="2">
    <source>
        <dbReference type="ARBA" id="ARBA00006921"/>
    </source>
</evidence>
<dbReference type="AlphaFoldDB" id="A0A383WME9"/>
<evidence type="ECO:0000256" key="1">
    <source>
        <dbReference type="ARBA" id="ARBA00004141"/>
    </source>
</evidence>
<dbReference type="PANTHER" id="PTHR12483">
    <property type="entry name" value="SOLUTE CARRIER FAMILY 31 COPPER TRANSPORTERS"/>
    <property type="match status" value="1"/>
</dbReference>
<proteinExistence type="inferred from homology"/>
<feature type="transmembrane region" description="Helical" evidence="7">
    <location>
        <begin position="31"/>
        <end position="51"/>
    </location>
</feature>
<comment type="similarity">
    <text evidence="2 7">Belongs to the copper transporter (Ctr) (TC 1.A.56) family. SLC31A subfamily.</text>
</comment>